<evidence type="ECO:0000313" key="3">
    <source>
        <dbReference type="EMBL" id="CAG5117263.1"/>
    </source>
</evidence>
<sequence length="238" mass="26745">MAAFADESNGHSPALADPKLKGKDKLNGSTSGKTQLAAWILIWFYITAIICTWDATFIMMRPYSLPGGSLASLWYLYKYYVTVDQRYMDTSDAFVFAQSLLNYVEVVFNIITIYMHYRSSRHTPTLAFTVSVMTMWKTVLYFLMFSELCTGGQYRTGNTFLQELFLVVIPNIIWIVVPLCVMYSLWKQLTPAETRQAVPARGQGFHDNSLVDSGYSLRGKPASNGSANGTSAVKRSVK</sequence>
<keyword evidence="2" id="KW-0472">Membrane</keyword>
<proteinExistence type="predicted"/>
<dbReference type="AlphaFoldDB" id="A0A8S3YJ57"/>
<gene>
    <name evidence="3" type="ORF">CUNI_LOCUS2821</name>
</gene>
<accession>A0A8S3YJ57</accession>
<feature type="transmembrane region" description="Helical" evidence="2">
    <location>
        <begin position="164"/>
        <end position="186"/>
    </location>
</feature>
<dbReference type="OrthoDB" id="60858at2759"/>
<name>A0A8S3YJ57_9EUPU</name>
<feature type="compositionally biased region" description="Polar residues" evidence="1">
    <location>
        <begin position="223"/>
        <end position="238"/>
    </location>
</feature>
<reference evidence="3" key="1">
    <citation type="submission" date="2021-04" db="EMBL/GenBank/DDBJ databases">
        <authorList>
            <consortium name="Molecular Ecology Group"/>
        </authorList>
    </citation>
    <scope>NUCLEOTIDE SEQUENCE</scope>
</reference>
<keyword evidence="2" id="KW-1133">Transmembrane helix</keyword>
<feature type="transmembrane region" description="Helical" evidence="2">
    <location>
        <begin position="36"/>
        <end position="56"/>
    </location>
</feature>
<keyword evidence="2" id="KW-0812">Transmembrane</keyword>
<dbReference type="EMBL" id="CAJHNH020000376">
    <property type="protein sequence ID" value="CAG5117263.1"/>
    <property type="molecule type" value="Genomic_DNA"/>
</dbReference>
<comment type="caution">
    <text evidence="3">The sequence shown here is derived from an EMBL/GenBank/DDBJ whole genome shotgun (WGS) entry which is preliminary data.</text>
</comment>
<feature type="region of interest" description="Disordered" evidence="1">
    <location>
        <begin position="217"/>
        <end position="238"/>
    </location>
</feature>
<feature type="transmembrane region" description="Helical" evidence="2">
    <location>
        <begin position="126"/>
        <end position="144"/>
    </location>
</feature>
<protein>
    <submittedName>
        <fullName evidence="3">Uncharacterized protein</fullName>
    </submittedName>
</protein>
<feature type="transmembrane region" description="Helical" evidence="2">
    <location>
        <begin position="93"/>
        <end position="114"/>
    </location>
</feature>
<keyword evidence="4" id="KW-1185">Reference proteome</keyword>
<evidence type="ECO:0000313" key="4">
    <source>
        <dbReference type="Proteomes" id="UP000678393"/>
    </source>
</evidence>
<dbReference type="PANTHER" id="PTHR37919">
    <property type="entry name" value="PROTEIN CBG05606"/>
    <property type="match status" value="1"/>
</dbReference>
<organism evidence="3 4">
    <name type="scientific">Candidula unifasciata</name>
    <dbReference type="NCBI Taxonomy" id="100452"/>
    <lineage>
        <taxon>Eukaryota</taxon>
        <taxon>Metazoa</taxon>
        <taxon>Spiralia</taxon>
        <taxon>Lophotrochozoa</taxon>
        <taxon>Mollusca</taxon>
        <taxon>Gastropoda</taxon>
        <taxon>Heterobranchia</taxon>
        <taxon>Euthyneura</taxon>
        <taxon>Panpulmonata</taxon>
        <taxon>Eupulmonata</taxon>
        <taxon>Stylommatophora</taxon>
        <taxon>Helicina</taxon>
        <taxon>Helicoidea</taxon>
        <taxon>Geomitridae</taxon>
        <taxon>Candidula</taxon>
    </lineage>
</organism>
<evidence type="ECO:0000256" key="1">
    <source>
        <dbReference type="SAM" id="MobiDB-lite"/>
    </source>
</evidence>
<evidence type="ECO:0000256" key="2">
    <source>
        <dbReference type="SAM" id="Phobius"/>
    </source>
</evidence>
<dbReference type="Proteomes" id="UP000678393">
    <property type="component" value="Unassembled WGS sequence"/>
</dbReference>
<dbReference type="PANTHER" id="PTHR37919:SF2">
    <property type="entry name" value="EXPERA DOMAIN-CONTAINING PROTEIN"/>
    <property type="match status" value="1"/>
</dbReference>